<reference evidence="1 2" key="1">
    <citation type="submission" date="2019-06" db="EMBL/GenBank/DDBJ databases">
        <title>Draft genomes of female and male turbot (Scophthalmus maximus).</title>
        <authorList>
            <person name="Xu H."/>
            <person name="Xu X.-W."/>
            <person name="Shao C."/>
            <person name="Chen S."/>
        </authorList>
    </citation>
    <scope>NUCLEOTIDE SEQUENCE [LARGE SCALE GENOMIC DNA]</scope>
    <source>
        <strain evidence="1">Ysfricsl-2016a</strain>
        <tissue evidence="1">Blood</tissue>
    </source>
</reference>
<gene>
    <name evidence="1" type="ORF">F2P81_009511</name>
</gene>
<dbReference type="Proteomes" id="UP000438429">
    <property type="component" value="Unassembled WGS sequence"/>
</dbReference>
<comment type="caution">
    <text evidence="1">The sequence shown here is derived from an EMBL/GenBank/DDBJ whole genome shotgun (WGS) entry which is preliminary data.</text>
</comment>
<name>A0A6A4SZA7_SCOMX</name>
<organism evidence="1 2">
    <name type="scientific">Scophthalmus maximus</name>
    <name type="common">Turbot</name>
    <name type="synonym">Psetta maxima</name>
    <dbReference type="NCBI Taxonomy" id="52904"/>
    <lineage>
        <taxon>Eukaryota</taxon>
        <taxon>Metazoa</taxon>
        <taxon>Chordata</taxon>
        <taxon>Craniata</taxon>
        <taxon>Vertebrata</taxon>
        <taxon>Euteleostomi</taxon>
        <taxon>Actinopterygii</taxon>
        <taxon>Neopterygii</taxon>
        <taxon>Teleostei</taxon>
        <taxon>Neoteleostei</taxon>
        <taxon>Acanthomorphata</taxon>
        <taxon>Carangaria</taxon>
        <taxon>Pleuronectiformes</taxon>
        <taxon>Pleuronectoidei</taxon>
        <taxon>Scophthalmidae</taxon>
        <taxon>Scophthalmus</taxon>
    </lineage>
</organism>
<sequence length="160" mass="18183">MERILGFQSWKKLRWEQSAIGYIKRLLANLLGVPAMEEILQKAGLNRYVGTAVNDPELFAASTGRMWRALRDTFPTNVHPDNILIESRAYVSRVHQVWRNVTGNDLDLSQMEQSTLRAKLQKGLPLPVRSKLAEVVGLGSMAKGVYTDHIAHQVELYRKK</sequence>
<proteinExistence type="predicted"/>
<dbReference type="EMBL" id="VEVO01000008">
    <property type="protein sequence ID" value="KAF0039027.1"/>
    <property type="molecule type" value="Genomic_DNA"/>
</dbReference>
<evidence type="ECO:0000313" key="2">
    <source>
        <dbReference type="Proteomes" id="UP000438429"/>
    </source>
</evidence>
<dbReference type="AlphaFoldDB" id="A0A6A4SZA7"/>
<evidence type="ECO:0000313" key="1">
    <source>
        <dbReference type="EMBL" id="KAF0039027.1"/>
    </source>
</evidence>
<accession>A0A6A4SZA7</accession>
<protein>
    <submittedName>
        <fullName evidence="1">Uncharacterized protein</fullName>
    </submittedName>
</protein>